<reference evidence="4 5" key="3">
    <citation type="journal article" date="2015" name="Genome Announc.">
        <title>Draft Genome Sequence of the Archiascomycetous Yeast Saitoella complicata.</title>
        <authorList>
            <person name="Yamauchi K."/>
            <person name="Kondo S."/>
            <person name="Hamamoto M."/>
            <person name="Takahashi Y."/>
            <person name="Ogura Y."/>
            <person name="Hayashi T."/>
            <person name="Nishida H."/>
        </authorList>
    </citation>
    <scope>NUCLEOTIDE SEQUENCE [LARGE SCALE GENOMIC DNA]</scope>
    <source>
        <strain evidence="4 5">NRRL Y-17804</strain>
    </source>
</reference>
<dbReference type="PROSITE" id="PS50902">
    <property type="entry name" value="FLAVODOXIN_LIKE"/>
    <property type="match status" value="1"/>
</dbReference>
<dbReference type="PANTHER" id="PTHR30546">
    <property type="entry name" value="FLAVODOXIN-RELATED PROTEIN WRBA-RELATED"/>
    <property type="match status" value="1"/>
</dbReference>
<dbReference type="InterPro" id="IPR008254">
    <property type="entry name" value="Flavodoxin/NO_synth"/>
</dbReference>
<dbReference type="Proteomes" id="UP000033140">
    <property type="component" value="Unassembled WGS sequence"/>
</dbReference>
<sequence length="379" mass="39864">MHTDRQGLHPLNTRACQPPRGSINALPKRARIKPVDPTSSTTPISPPDHIHPSEMSTPANKSIAIVIYSMYGHIATMAEAVKAGIEKAGSEAVIYQVPETLPQDVLTKMHAPGKRDYPLASIETLESHSAFIFGIPTRFGNFPAQFKAFFDQTGGLWATGALAGKLAGVFVSTASPGGGQESTVMNAMSTFAHHGMIYVPLGYSRTFAQLTNLEEVHGGSAWGAGTFAGGDGSRMPSALELEVAGIQGESFAQYAQPNGAETVVAEKKEEVVTKKLDDLNLGEPVLVSSEGAALRSEPVAVETVAEPYVVEPVVAKAPEPVAAVPAVVPAAAPAPAPVQTETRPRAESTGQMKTTMRDTAPTQEQEKKGGVCGLKCEVM</sequence>
<dbReference type="SUPFAM" id="SSF52218">
    <property type="entry name" value="Flavoproteins"/>
    <property type="match status" value="1"/>
</dbReference>
<dbReference type="GO" id="GO:0010181">
    <property type="term" value="F:FMN binding"/>
    <property type="evidence" value="ECO:0007669"/>
    <property type="project" value="InterPro"/>
</dbReference>
<keyword evidence="5" id="KW-1185">Reference proteome</keyword>
<feature type="domain" description="Flavodoxin-like" evidence="3">
    <location>
        <begin position="63"/>
        <end position="251"/>
    </location>
</feature>
<dbReference type="Pfam" id="PF03358">
    <property type="entry name" value="FMN_red"/>
    <property type="match status" value="1"/>
</dbReference>
<evidence type="ECO:0000259" key="3">
    <source>
        <dbReference type="PROSITE" id="PS50902"/>
    </source>
</evidence>
<name>A0A0E9NIE9_SAICN</name>
<organism evidence="4 5">
    <name type="scientific">Saitoella complicata (strain BCRC 22490 / CBS 7301 / JCM 7358 / NBRC 10748 / NRRL Y-17804)</name>
    <dbReference type="NCBI Taxonomy" id="698492"/>
    <lineage>
        <taxon>Eukaryota</taxon>
        <taxon>Fungi</taxon>
        <taxon>Dikarya</taxon>
        <taxon>Ascomycota</taxon>
        <taxon>Taphrinomycotina</taxon>
        <taxon>Taphrinomycotina incertae sedis</taxon>
        <taxon>Saitoella</taxon>
    </lineage>
</organism>
<dbReference type="PANTHER" id="PTHR30546:SF23">
    <property type="entry name" value="FLAVOPROTEIN-LIKE PROTEIN YCP4-RELATED"/>
    <property type="match status" value="1"/>
</dbReference>
<accession>A0A0E9NIE9</accession>
<protein>
    <recommendedName>
        <fullName evidence="3">Flavodoxin-like domain-containing protein</fullName>
    </recommendedName>
</protein>
<dbReference type="Gene3D" id="3.40.50.360">
    <property type="match status" value="1"/>
</dbReference>
<dbReference type="NCBIfam" id="TIGR01755">
    <property type="entry name" value="flav_wrbA"/>
    <property type="match status" value="1"/>
</dbReference>
<dbReference type="InterPro" id="IPR005025">
    <property type="entry name" value="FMN_Rdtase-like_dom"/>
</dbReference>
<dbReference type="OMA" id="DHIHPSE"/>
<evidence type="ECO:0000256" key="2">
    <source>
        <dbReference type="SAM" id="MobiDB-lite"/>
    </source>
</evidence>
<dbReference type="NCBIfam" id="NF002999">
    <property type="entry name" value="PRK03767.1"/>
    <property type="match status" value="1"/>
</dbReference>
<dbReference type="EMBL" id="BACD03000024">
    <property type="protein sequence ID" value="GAO49588.1"/>
    <property type="molecule type" value="Genomic_DNA"/>
</dbReference>
<feature type="region of interest" description="Disordered" evidence="2">
    <location>
        <begin position="333"/>
        <end position="366"/>
    </location>
</feature>
<evidence type="ECO:0000313" key="4">
    <source>
        <dbReference type="EMBL" id="GAO49588.1"/>
    </source>
</evidence>
<gene>
    <name evidence="4" type="ORF">G7K_3737-t1</name>
</gene>
<dbReference type="GO" id="GO:0003955">
    <property type="term" value="F:NAD(P)H dehydrogenase (quinone) activity"/>
    <property type="evidence" value="ECO:0007669"/>
    <property type="project" value="InterPro"/>
</dbReference>
<dbReference type="InterPro" id="IPR010089">
    <property type="entry name" value="Flavoprotein_WrbA-like"/>
</dbReference>
<dbReference type="InterPro" id="IPR029039">
    <property type="entry name" value="Flavoprotein-like_sf"/>
</dbReference>
<reference evidence="4 5" key="2">
    <citation type="journal article" date="2014" name="J. Gen. Appl. Microbiol.">
        <title>The early diverging ascomycetous budding yeast Saitoella complicata has three histone deacetylases belonging to the Clr6, Hos2, and Rpd3 lineages.</title>
        <authorList>
            <person name="Nishida H."/>
            <person name="Matsumoto T."/>
            <person name="Kondo S."/>
            <person name="Hamamoto M."/>
            <person name="Yoshikawa H."/>
        </authorList>
    </citation>
    <scope>NUCLEOTIDE SEQUENCE [LARGE SCALE GENOMIC DNA]</scope>
    <source>
        <strain evidence="4 5">NRRL Y-17804</strain>
    </source>
</reference>
<evidence type="ECO:0000313" key="5">
    <source>
        <dbReference type="Proteomes" id="UP000033140"/>
    </source>
</evidence>
<dbReference type="AlphaFoldDB" id="A0A0E9NIE9"/>
<evidence type="ECO:0000256" key="1">
    <source>
        <dbReference type="ARBA" id="ARBA00006961"/>
    </source>
</evidence>
<dbReference type="STRING" id="698492.A0A0E9NIE9"/>
<comment type="similarity">
    <text evidence="1">Belongs to the WrbA family.</text>
</comment>
<reference evidence="4 5" key="1">
    <citation type="journal article" date="2011" name="J. Gen. Appl. Microbiol.">
        <title>Draft genome sequencing of the enigmatic yeast Saitoella complicata.</title>
        <authorList>
            <person name="Nishida H."/>
            <person name="Hamamoto M."/>
            <person name="Sugiyama J."/>
        </authorList>
    </citation>
    <scope>NUCLEOTIDE SEQUENCE [LARGE SCALE GENOMIC DNA]</scope>
    <source>
        <strain evidence="4 5">NRRL Y-17804</strain>
    </source>
</reference>
<proteinExistence type="inferred from homology"/>
<feature type="region of interest" description="Disordered" evidence="2">
    <location>
        <begin position="1"/>
        <end position="56"/>
    </location>
</feature>
<comment type="caution">
    <text evidence="4">The sequence shown here is derived from an EMBL/GenBank/DDBJ whole genome shotgun (WGS) entry which is preliminary data.</text>
</comment>
<dbReference type="GO" id="GO:0016020">
    <property type="term" value="C:membrane"/>
    <property type="evidence" value="ECO:0007669"/>
    <property type="project" value="TreeGrafter"/>
</dbReference>
<dbReference type="FunFam" id="3.40.50.360:FF:000001">
    <property type="entry name" value="NAD(P)H dehydrogenase (Quinone) FQR1-like"/>
    <property type="match status" value="1"/>
</dbReference>